<keyword evidence="1" id="KW-0812">Transmembrane</keyword>
<feature type="domain" description="Inner membrane protein YgaP-like transmembrane" evidence="2">
    <location>
        <begin position="2"/>
        <end position="62"/>
    </location>
</feature>
<reference evidence="3" key="1">
    <citation type="submission" date="2021-07" db="EMBL/GenBank/DDBJ databases">
        <title>Shewanella sp. YLB-07 whole genome sequence.</title>
        <authorList>
            <person name="Yu L."/>
        </authorList>
    </citation>
    <scope>NUCLEOTIDE SEQUENCE</scope>
    <source>
        <strain evidence="3">YLB-08</strain>
    </source>
</reference>
<proteinExistence type="predicted"/>
<organism evidence="3 4">
    <name type="scientific">Shewanella eurypsychrophilus</name>
    <dbReference type="NCBI Taxonomy" id="2593656"/>
    <lineage>
        <taxon>Bacteria</taxon>
        <taxon>Pseudomonadati</taxon>
        <taxon>Pseudomonadota</taxon>
        <taxon>Gammaproteobacteria</taxon>
        <taxon>Alteromonadales</taxon>
        <taxon>Shewanellaceae</taxon>
        <taxon>Shewanella</taxon>
    </lineage>
</organism>
<evidence type="ECO:0000259" key="2">
    <source>
        <dbReference type="Pfam" id="PF11127"/>
    </source>
</evidence>
<gene>
    <name evidence="3" type="ORF">FM038_020255</name>
</gene>
<evidence type="ECO:0000313" key="3">
    <source>
        <dbReference type="EMBL" id="QPG59458.1"/>
    </source>
</evidence>
<dbReference type="InterPro" id="IPR021309">
    <property type="entry name" value="YgaP-like_TM"/>
</dbReference>
<dbReference type="Gene3D" id="6.10.140.1340">
    <property type="match status" value="1"/>
</dbReference>
<dbReference type="EMBL" id="CP045503">
    <property type="protein sequence ID" value="QPG59458.1"/>
    <property type="molecule type" value="Genomic_DNA"/>
</dbReference>
<evidence type="ECO:0000313" key="4">
    <source>
        <dbReference type="Proteomes" id="UP000316416"/>
    </source>
</evidence>
<feature type="transmembrane region" description="Helical" evidence="1">
    <location>
        <begin position="7"/>
        <end position="25"/>
    </location>
</feature>
<protein>
    <submittedName>
        <fullName evidence="3">DUF2892 domain-containing protein</fullName>
    </submittedName>
</protein>
<sequence>MTIERTIMAFAGMMVLLSLALTTWVSPHFIWFTAFVGANLFQSAFTGFCPVAILMKKIGMKTEAQCAIAQTRPTT</sequence>
<dbReference type="RefSeq" id="WP_142871451.1">
    <property type="nucleotide sequence ID" value="NZ_CP045503.2"/>
</dbReference>
<evidence type="ECO:0000256" key="1">
    <source>
        <dbReference type="SAM" id="Phobius"/>
    </source>
</evidence>
<accession>A0ABX6V9X5</accession>
<dbReference type="Proteomes" id="UP000316416">
    <property type="component" value="Chromosome"/>
</dbReference>
<keyword evidence="1" id="KW-0472">Membrane</keyword>
<keyword evidence="1" id="KW-1133">Transmembrane helix</keyword>
<dbReference type="Pfam" id="PF11127">
    <property type="entry name" value="YgaP-like_TM"/>
    <property type="match status" value="1"/>
</dbReference>
<keyword evidence="4" id="KW-1185">Reference proteome</keyword>
<feature type="transmembrane region" description="Helical" evidence="1">
    <location>
        <begin position="31"/>
        <end position="55"/>
    </location>
</feature>
<name>A0ABX6V9X5_9GAMM</name>